<name>A0AAX2F5Q3_9BACT</name>
<evidence type="ECO:0008006" key="3">
    <source>
        <dbReference type="Google" id="ProtNLM"/>
    </source>
</evidence>
<proteinExistence type="predicted"/>
<dbReference type="AlphaFoldDB" id="A0AAX2F5Q3"/>
<organism evidence="1 2">
    <name type="scientific">Prevotella scopos JCM 17725</name>
    <dbReference type="NCBI Taxonomy" id="1236518"/>
    <lineage>
        <taxon>Bacteria</taxon>
        <taxon>Pseudomonadati</taxon>
        <taxon>Bacteroidota</taxon>
        <taxon>Bacteroidia</taxon>
        <taxon>Bacteroidales</taxon>
        <taxon>Prevotellaceae</taxon>
        <taxon>Prevotella</taxon>
    </lineage>
</organism>
<sequence length="66" mass="7846">MKTYDVYFDDEMSSNNMGFKSSYEYCLNWIQSNNGTNHSYFEDYKGGTVAIICNETEERVYEEKVR</sequence>
<protein>
    <recommendedName>
        <fullName evidence="3">Phage protein</fullName>
    </recommendedName>
</protein>
<evidence type="ECO:0000313" key="1">
    <source>
        <dbReference type="EMBL" id="SHG00507.1"/>
    </source>
</evidence>
<dbReference type="Proteomes" id="UP000184105">
    <property type="component" value="Unassembled WGS sequence"/>
</dbReference>
<gene>
    <name evidence="1" type="ORF">SAMN05444364_12554</name>
</gene>
<accession>A0AAX2F5Q3</accession>
<dbReference type="EMBL" id="FQWA01000025">
    <property type="protein sequence ID" value="SHG00507.1"/>
    <property type="molecule type" value="Genomic_DNA"/>
</dbReference>
<dbReference type="RefSeq" id="WP_025838500.1">
    <property type="nucleotide sequence ID" value="NZ_BAKP01000020.1"/>
</dbReference>
<reference evidence="1 2" key="1">
    <citation type="submission" date="2016-11" db="EMBL/GenBank/DDBJ databases">
        <authorList>
            <person name="Varghese N."/>
            <person name="Submissions S."/>
        </authorList>
    </citation>
    <scope>NUCLEOTIDE SEQUENCE [LARGE SCALE GENOMIC DNA]</scope>
    <source>
        <strain evidence="1 2">DSM 22613</strain>
    </source>
</reference>
<evidence type="ECO:0000313" key="2">
    <source>
        <dbReference type="Proteomes" id="UP000184105"/>
    </source>
</evidence>
<keyword evidence="2" id="KW-1185">Reference proteome</keyword>
<comment type="caution">
    <text evidence="1">The sequence shown here is derived from an EMBL/GenBank/DDBJ whole genome shotgun (WGS) entry which is preliminary data.</text>
</comment>